<protein>
    <recommendedName>
        <fullName evidence="5">Ribosome maturation factor RimM</fullName>
    </recommendedName>
</protein>
<dbReference type="InterPro" id="IPR011961">
    <property type="entry name" value="RimM"/>
</dbReference>
<dbReference type="InterPro" id="IPR011033">
    <property type="entry name" value="PRC_barrel-like_sf"/>
</dbReference>
<evidence type="ECO:0000256" key="5">
    <source>
        <dbReference type="HAMAP-Rule" id="MF_00014"/>
    </source>
</evidence>
<evidence type="ECO:0000259" key="7">
    <source>
        <dbReference type="Pfam" id="PF01782"/>
    </source>
</evidence>
<comment type="subcellular location">
    <subcellularLocation>
        <location evidence="5">Cytoplasm</location>
    </subcellularLocation>
</comment>
<dbReference type="Gene3D" id="2.40.30.60">
    <property type="entry name" value="RimM"/>
    <property type="match status" value="1"/>
</dbReference>
<dbReference type="GO" id="GO:0042274">
    <property type="term" value="P:ribosomal small subunit biogenesis"/>
    <property type="evidence" value="ECO:0007669"/>
    <property type="project" value="UniProtKB-UniRule"/>
</dbReference>
<dbReference type="Gene3D" id="2.30.30.240">
    <property type="entry name" value="PRC-barrel domain"/>
    <property type="match status" value="1"/>
</dbReference>
<name>A0A840AT03_9HYPH</name>
<feature type="domain" description="RimM N-terminal" evidence="7">
    <location>
        <begin position="14"/>
        <end position="91"/>
    </location>
</feature>
<dbReference type="GO" id="GO:0005737">
    <property type="term" value="C:cytoplasm"/>
    <property type="evidence" value="ECO:0007669"/>
    <property type="project" value="UniProtKB-SubCell"/>
</dbReference>
<sequence>MAHDDPLREDRILLGQFGAAHGIRGEVKLHAFAEDPASLADYGPLTLDDGRVVEIVQLRPQGEALVARVKGVADRNAAETLRNRKLYIPRSALPPLEDEDDFYHADLVGLSAERRDGTSLGRVVAVQDFGAGDLLEILPEGGRSFYLPFTRAVVPVVDITGGRLVVEPPDETEAREGDETASPEDGS</sequence>
<dbReference type="InterPro" id="IPR056792">
    <property type="entry name" value="PRC_RimM"/>
</dbReference>
<evidence type="ECO:0000256" key="4">
    <source>
        <dbReference type="ARBA" id="ARBA00023186"/>
    </source>
</evidence>
<feature type="region of interest" description="Disordered" evidence="6">
    <location>
        <begin position="165"/>
        <end position="187"/>
    </location>
</feature>
<dbReference type="RefSeq" id="WP_183399129.1">
    <property type="nucleotide sequence ID" value="NZ_JACIDS010000003.1"/>
</dbReference>
<dbReference type="HAMAP" id="MF_00014">
    <property type="entry name" value="Ribosome_mat_RimM"/>
    <property type="match status" value="1"/>
</dbReference>
<evidence type="ECO:0000313" key="9">
    <source>
        <dbReference type="EMBL" id="MBB3931496.1"/>
    </source>
</evidence>
<evidence type="ECO:0000256" key="1">
    <source>
        <dbReference type="ARBA" id="ARBA00022490"/>
    </source>
</evidence>
<dbReference type="AlphaFoldDB" id="A0A840AT03"/>
<dbReference type="PANTHER" id="PTHR33692">
    <property type="entry name" value="RIBOSOME MATURATION FACTOR RIMM"/>
    <property type="match status" value="1"/>
</dbReference>
<dbReference type="InterPro" id="IPR002676">
    <property type="entry name" value="RimM_N"/>
</dbReference>
<evidence type="ECO:0000256" key="3">
    <source>
        <dbReference type="ARBA" id="ARBA00022552"/>
    </source>
</evidence>
<evidence type="ECO:0000259" key="8">
    <source>
        <dbReference type="Pfam" id="PF24986"/>
    </source>
</evidence>
<comment type="caution">
    <text evidence="9">The sequence shown here is derived from an EMBL/GenBank/DDBJ whole genome shotgun (WGS) entry which is preliminary data.</text>
</comment>
<dbReference type="GO" id="GO:0005840">
    <property type="term" value="C:ribosome"/>
    <property type="evidence" value="ECO:0007669"/>
    <property type="project" value="InterPro"/>
</dbReference>
<dbReference type="SUPFAM" id="SSF50447">
    <property type="entry name" value="Translation proteins"/>
    <property type="match status" value="1"/>
</dbReference>
<dbReference type="Pfam" id="PF01782">
    <property type="entry name" value="RimM"/>
    <property type="match status" value="1"/>
</dbReference>
<comment type="function">
    <text evidence="5">An accessory protein needed during the final step in the assembly of 30S ribosomal subunit, possibly for assembly of the head region. Essential for efficient processing of 16S rRNA. May be needed both before and after RbfA during the maturation of 16S rRNA. It has affinity for free ribosomal 30S subunits but not for 70S ribosomes.</text>
</comment>
<dbReference type="PANTHER" id="PTHR33692:SF1">
    <property type="entry name" value="RIBOSOME MATURATION FACTOR RIMM"/>
    <property type="match status" value="1"/>
</dbReference>
<proteinExistence type="inferred from homology"/>
<organism evidence="9 10">
    <name type="scientific">Kaistia hirudinis</name>
    <dbReference type="NCBI Taxonomy" id="1293440"/>
    <lineage>
        <taxon>Bacteria</taxon>
        <taxon>Pseudomonadati</taxon>
        <taxon>Pseudomonadota</taxon>
        <taxon>Alphaproteobacteria</taxon>
        <taxon>Hyphomicrobiales</taxon>
        <taxon>Kaistiaceae</taxon>
        <taxon>Kaistia</taxon>
    </lineage>
</organism>
<feature type="domain" description="Ribosome maturation factor RimM PRC barrel" evidence="8">
    <location>
        <begin position="105"/>
        <end position="171"/>
    </location>
</feature>
<dbReference type="GO" id="GO:0006364">
    <property type="term" value="P:rRNA processing"/>
    <property type="evidence" value="ECO:0007669"/>
    <property type="project" value="UniProtKB-UniRule"/>
</dbReference>
<comment type="domain">
    <text evidence="5">The PRC barrel domain binds ribosomal protein uS19.</text>
</comment>
<evidence type="ECO:0000313" key="10">
    <source>
        <dbReference type="Proteomes" id="UP000553963"/>
    </source>
</evidence>
<evidence type="ECO:0000256" key="6">
    <source>
        <dbReference type="SAM" id="MobiDB-lite"/>
    </source>
</evidence>
<dbReference type="Pfam" id="PF24986">
    <property type="entry name" value="PRC_RimM"/>
    <property type="match status" value="1"/>
</dbReference>
<keyword evidence="3 5" id="KW-0698">rRNA processing</keyword>
<dbReference type="GO" id="GO:0043022">
    <property type="term" value="F:ribosome binding"/>
    <property type="evidence" value="ECO:0007669"/>
    <property type="project" value="InterPro"/>
</dbReference>
<dbReference type="Proteomes" id="UP000553963">
    <property type="component" value="Unassembled WGS sequence"/>
</dbReference>
<comment type="subunit">
    <text evidence="5">Binds ribosomal protein uS19.</text>
</comment>
<keyword evidence="2 5" id="KW-0690">Ribosome biogenesis</keyword>
<keyword evidence="10" id="KW-1185">Reference proteome</keyword>
<dbReference type="SUPFAM" id="SSF50346">
    <property type="entry name" value="PRC-barrel domain"/>
    <property type="match status" value="1"/>
</dbReference>
<gene>
    <name evidence="5" type="primary">rimM</name>
    <name evidence="9" type="ORF">GGR25_002546</name>
</gene>
<evidence type="ECO:0000256" key="2">
    <source>
        <dbReference type="ARBA" id="ARBA00022517"/>
    </source>
</evidence>
<dbReference type="InterPro" id="IPR036976">
    <property type="entry name" value="RimM_N_sf"/>
</dbReference>
<reference evidence="9 10" key="1">
    <citation type="submission" date="2020-08" db="EMBL/GenBank/DDBJ databases">
        <title>Genomic Encyclopedia of Type Strains, Phase IV (KMG-IV): sequencing the most valuable type-strain genomes for metagenomic binning, comparative biology and taxonomic classification.</title>
        <authorList>
            <person name="Goeker M."/>
        </authorList>
    </citation>
    <scope>NUCLEOTIDE SEQUENCE [LARGE SCALE GENOMIC DNA]</scope>
    <source>
        <strain evidence="9 10">DSM 25966</strain>
    </source>
</reference>
<keyword evidence="1 5" id="KW-0963">Cytoplasm</keyword>
<dbReference type="EMBL" id="JACIDS010000003">
    <property type="protein sequence ID" value="MBB3931496.1"/>
    <property type="molecule type" value="Genomic_DNA"/>
</dbReference>
<accession>A0A840AT03</accession>
<dbReference type="NCBIfam" id="TIGR02273">
    <property type="entry name" value="16S_RimM"/>
    <property type="match status" value="1"/>
</dbReference>
<comment type="similarity">
    <text evidence="5">Belongs to the RimM family.</text>
</comment>
<keyword evidence="4 5" id="KW-0143">Chaperone</keyword>
<dbReference type="InterPro" id="IPR009000">
    <property type="entry name" value="Transl_B-barrel_sf"/>
</dbReference>